<dbReference type="PROSITE" id="PS51257">
    <property type="entry name" value="PROKAR_LIPOPROTEIN"/>
    <property type="match status" value="1"/>
</dbReference>
<dbReference type="Proteomes" id="UP000317169">
    <property type="component" value="Unassembled WGS sequence"/>
</dbReference>
<organism evidence="1 2">
    <name type="scientific">Haloflavibacter putidus</name>
    <dbReference type="NCBI Taxonomy" id="2576776"/>
    <lineage>
        <taxon>Bacteria</taxon>
        <taxon>Pseudomonadati</taxon>
        <taxon>Bacteroidota</taxon>
        <taxon>Flavobacteriia</taxon>
        <taxon>Flavobacteriales</taxon>
        <taxon>Flavobacteriaceae</taxon>
        <taxon>Haloflavibacter</taxon>
    </lineage>
</organism>
<keyword evidence="2" id="KW-1185">Reference proteome</keyword>
<reference evidence="1 2" key="1">
    <citation type="submission" date="2019-06" db="EMBL/GenBank/DDBJ databases">
        <title>Flavibacter putida gen. nov., sp. nov., a novel marine bacterium of the family Flavobacteriaceae isolated from coastal seawater.</title>
        <authorList>
            <person name="Feng X."/>
        </authorList>
    </citation>
    <scope>NUCLEOTIDE SEQUENCE [LARGE SCALE GENOMIC DNA]</scope>
    <source>
        <strain evidence="1 2">PLHSN227</strain>
    </source>
</reference>
<evidence type="ECO:0000313" key="2">
    <source>
        <dbReference type="Proteomes" id="UP000317169"/>
    </source>
</evidence>
<dbReference type="OrthoDB" id="1524444at2"/>
<accession>A0A507ZU47</accession>
<gene>
    <name evidence="1" type="ORF">FKR84_05050</name>
</gene>
<evidence type="ECO:0000313" key="1">
    <source>
        <dbReference type="EMBL" id="TQD39268.1"/>
    </source>
</evidence>
<proteinExistence type="predicted"/>
<protein>
    <recommendedName>
        <fullName evidence="3">Collagen-like protein</fullName>
    </recommendedName>
</protein>
<dbReference type="RefSeq" id="WP_141421214.1">
    <property type="nucleotide sequence ID" value="NZ_VIAR01000004.1"/>
</dbReference>
<dbReference type="AlphaFoldDB" id="A0A507ZU47"/>
<name>A0A507ZU47_9FLAO</name>
<dbReference type="EMBL" id="VIAR01000004">
    <property type="protein sequence ID" value="TQD39268.1"/>
    <property type="molecule type" value="Genomic_DNA"/>
</dbReference>
<sequence>MKTFKIFTLVLVTIFGLTACEGDRGPQGPPGQDGNNGYIGTTTEFTIDFPLNNEFIYVFADDGIEVFESDAVLVYRSEESIADPSGPIKVWKQLPQTIYFNNGTELAYNFDHTFNDVRLFVEGTADFNAIDPNIYFNNQHFRIVVVPADFAKDPKIDLSSFESLQKAVKNRGKDLQKVSLQTK</sequence>
<comment type="caution">
    <text evidence="1">The sequence shown here is derived from an EMBL/GenBank/DDBJ whole genome shotgun (WGS) entry which is preliminary data.</text>
</comment>
<evidence type="ECO:0008006" key="3">
    <source>
        <dbReference type="Google" id="ProtNLM"/>
    </source>
</evidence>